<gene>
    <name evidence="2" type="ordered locus">BURPS1710b_A2320</name>
</gene>
<organism evidence="2 3">
    <name type="scientific">Burkholderia pseudomallei (strain 1710b)</name>
    <dbReference type="NCBI Taxonomy" id="320372"/>
    <lineage>
        <taxon>Bacteria</taxon>
        <taxon>Pseudomonadati</taxon>
        <taxon>Pseudomonadota</taxon>
        <taxon>Betaproteobacteria</taxon>
        <taxon>Burkholderiales</taxon>
        <taxon>Burkholderiaceae</taxon>
        <taxon>Burkholderia</taxon>
        <taxon>pseudomallei group</taxon>
    </lineage>
</organism>
<dbReference type="AlphaFoldDB" id="Q3JG32"/>
<dbReference type="EMBL" id="CP000125">
    <property type="protein sequence ID" value="ABA52843.1"/>
    <property type="molecule type" value="Genomic_DNA"/>
</dbReference>
<accession>Q3JG32</accession>
<name>Q3JG32_BURP1</name>
<dbReference type="Proteomes" id="UP000002700">
    <property type="component" value="Chromosome II"/>
</dbReference>
<dbReference type="HOGENOM" id="CLU_089230_0_0_4"/>
<reference evidence="2 3" key="1">
    <citation type="submission" date="2005-09" db="EMBL/GenBank/DDBJ databases">
        <authorList>
            <person name="Woods D.E."/>
            <person name="Nierman W.C."/>
        </authorList>
    </citation>
    <scope>NUCLEOTIDE SEQUENCE [LARGE SCALE GENOMIC DNA]</scope>
    <source>
        <strain evidence="2 3">1710b</strain>
    </source>
</reference>
<evidence type="ECO:0000313" key="3">
    <source>
        <dbReference type="Proteomes" id="UP000002700"/>
    </source>
</evidence>
<dbReference type="EnsemblBacteria" id="ABA52843">
    <property type="protein sequence ID" value="ABA52843"/>
    <property type="gene ID" value="BURPS1710b_A2320"/>
</dbReference>
<proteinExistence type="predicted"/>
<evidence type="ECO:0000313" key="2">
    <source>
        <dbReference type="EMBL" id="ABA52843.1"/>
    </source>
</evidence>
<dbReference type="Gene3D" id="3.90.1720.10">
    <property type="entry name" value="endopeptidase domain like (from Nostoc punctiforme)"/>
    <property type="match status" value="1"/>
</dbReference>
<protein>
    <submittedName>
        <fullName evidence="2">Uncharacterized protein</fullName>
    </submittedName>
</protein>
<feature type="region of interest" description="Disordered" evidence="1">
    <location>
        <begin position="59"/>
        <end position="83"/>
    </location>
</feature>
<dbReference type="KEGG" id="bpm:BURPS1710b_A2320"/>
<evidence type="ECO:0000256" key="1">
    <source>
        <dbReference type="SAM" id="MobiDB-lite"/>
    </source>
</evidence>
<sequence>MPAPLAWRAARQARTSGIEALRCKAEVALDARLGLRQFDTALMAPPSFIQTQSFVGLIGESPRNEPRRRPGMSQASGAPLPTAETGEANMMKFLTREIVVLAALDWALLAGCAPVQAPPSSSSAPPASSCCGPITASGQTLRHTLDASDVEHLWLPRQHVDWSTGKPDPTAEGFKSHCSAFAAAMGARLDVYMLRPPEHSQILLANAQAAWLASDSGRAAGWRELHEAYEAQAAANRGELVVAAFQSADPKMPGHMAIIRPSLKSNVQLADEGPEIIQAGAVNRLDWNVRDGFARHPGAWPNGIKYFAHVVPAK</sequence>